<evidence type="ECO:0000313" key="2">
    <source>
        <dbReference type="EMBL" id="CAB4990159.1"/>
    </source>
</evidence>
<gene>
    <name evidence="1" type="ORF">UFOPK2850_00506</name>
    <name evidence="2" type="ORF">UFOPK3982_01098</name>
    <name evidence="3" type="ORF">UFOPK4120_00646</name>
    <name evidence="4" type="ORF">UFOPK4404_01074</name>
</gene>
<dbReference type="AlphaFoldDB" id="A0A6J7NHN0"/>
<organism evidence="2">
    <name type="scientific">freshwater metagenome</name>
    <dbReference type="NCBI Taxonomy" id="449393"/>
    <lineage>
        <taxon>unclassified sequences</taxon>
        <taxon>metagenomes</taxon>
        <taxon>ecological metagenomes</taxon>
    </lineage>
</organism>
<reference evidence="2" key="1">
    <citation type="submission" date="2020-05" db="EMBL/GenBank/DDBJ databases">
        <authorList>
            <person name="Chiriac C."/>
            <person name="Salcher M."/>
            <person name="Ghai R."/>
            <person name="Kavagutti S V."/>
        </authorList>
    </citation>
    <scope>NUCLEOTIDE SEQUENCE</scope>
</reference>
<proteinExistence type="predicted"/>
<dbReference type="EMBL" id="CAFBOO010000009">
    <property type="protein sequence ID" value="CAB4990159.1"/>
    <property type="molecule type" value="Genomic_DNA"/>
</dbReference>
<evidence type="ECO:0000313" key="3">
    <source>
        <dbReference type="EMBL" id="CAB5017522.1"/>
    </source>
</evidence>
<name>A0A6J7NHN0_9ZZZZ</name>
<evidence type="ECO:0000313" key="4">
    <source>
        <dbReference type="EMBL" id="CAB5074690.1"/>
    </source>
</evidence>
<accession>A0A6J7NHN0</accession>
<evidence type="ECO:0000313" key="1">
    <source>
        <dbReference type="EMBL" id="CAB4752633.1"/>
    </source>
</evidence>
<dbReference type="EMBL" id="CAFBPO010000005">
    <property type="protein sequence ID" value="CAB5017522.1"/>
    <property type="molecule type" value="Genomic_DNA"/>
</dbReference>
<protein>
    <submittedName>
        <fullName evidence="2">Unannotated protein</fullName>
    </submittedName>
</protein>
<dbReference type="EMBL" id="CAEZZH010000004">
    <property type="protein sequence ID" value="CAB4752633.1"/>
    <property type="molecule type" value="Genomic_DNA"/>
</dbReference>
<sequence length="179" mass="20707">MTDTARRAGLYMRSIKGWFVMSKRNKKSYVDVSISNEKLEELHSKMDGKSGMRKYGRYKAWLHYANLNSWQHQKWHWGYVNYAGKQWHCTCGLVVEMDAVAEVGGLAGLELDAAHRARGHRSLPDFGAVVVSFIYDYKWMEELGVYYFHAFCQVYGDYVLERPGREADMFADIHNVSCG</sequence>
<dbReference type="EMBL" id="CAFBQY010000011">
    <property type="protein sequence ID" value="CAB5074690.1"/>
    <property type="molecule type" value="Genomic_DNA"/>
</dbReference>